<dbReference type="InterPro" id="IPR004926">
    <property type="entry name" value="LEA_3a"/>
</dbReference>
<sequence length="106" mass="11714">MARSLSQPNRLGFIVAQSISLIPVYRRGYAAASDVLGRVGLGIIARRSGMVGRTEEKPVTRDGSEAYSAWAPDPVTGYYRPINHTPEIDAVDLRQMLLNHKLRSPH</sequence>
<proteinExistence type="predicted"/>
<evidence type="ECO:0000313" key="1">
    <source>
        <dbReference type="EMBL" id="KAK7363566.1"/>
    </source>
</evidence>
<dbReference type="GO" id="GO:0005739">
    <property type="term" value="C:mitochondrion"/>
    <property type="evidence" value="ECO:0007669"/>
    <property type="project" value="TreeGrafter"/>
</dbReference>
<dbReference type="GO" id="GO:0006950">
    <property type="term" value="P:response to stress"/>
    <property type="evidence" value="ECO:0007669"/>
    <property type="project" value="TreeGrafter"/>
</dbReference>
<evidence type="ECO:0008006" key="3">
    <source>
        <dbReference type="Google" id="ProtNLM"/>
    </source>
</evidence>
<dbReference type="Pfam" id="PF03242">
    <property type="entry name" value="LEA_3a"/>
    <property type="match status" value="1"/>
</dbReference>
<dbReference type="EMBL" id="JAYMYQ010000001">
    <property type="protein sequence ID" value="KAK7363566.1"/>
    <property type="molecule type" value="Genomic_DNA"/>
</dbReference>
<dbReference type="PANTHER" id="PTHR33509">
    <property type="entry name" value="LATE EMBRYOGENIS ABUNDANT PROTEIN 2-RELATED"/>
    <property type="match status" value="1"/>
</dbReference>
<protein>
    <recommendedName>
        <fullName evidence="3">Late embryogenesis abundant protein Lea5</fullName>
    </recommendedName>
</protein>
<organism evidence="1 2">
    <name type="scientific">Canavalia gladiata</name>
    <name type="common">Sword bean</name>
    <name type="synonym">Dolichos gladiatus</name>
    <dbReference type="NCBI Taxonomy" id="3824"/>
    <lineage>
        <taxon>Eukaryota</taxon>
        <taxon>Viridiplantae</taxon>
        <taxon>Streptophyta</taxon>
        <taxon>Embryophyta</taxon>
        <taxon>Tracheophyta</taxon>
        <taxon>Spermatophyta</taxon>
        <taxon>Magnoliopsida</taxon>
        <taxon>eudicotyledons</taxon>
        <taxon>Gunneridae</taxon>
        <taxon>Pentapetalae</taxon>
        <taxon>rosids</taxon>
        <taxon>fabids</taxon>
        <taxon>Fabales</taxon>
        <taxon>Fabaceae</taxon>
        <taxon>Papilionoideae</taxon>
        <taxon>50 kb inversion clade</taxon>
        <taxon>NPAAA clade</taxon>
        <taxon>indigoferoid/millettioid clade</taxon>
        <taxon>Phaseoleae</taxon>
        <taxon>Canavalia</taxon>
    </lineage>
</organism>
<accession>A0AAN9N0W8</accession>
<gene>
    <name evidence="1" type="ORF">VNO77_05713</name>
</gene>
<comment type="caution">
    <text evidence="1">The sequence shown here is derived from an EMBL/GenBank/DDBJ whole genome shotgun (WGS) entry which is preliminary data.</text>
</comment>
<dbReference type="AlphaFoldDB" id="A0AAN9N0W8"/>
<keyword evidence="2" id="KW-1185">Reference proteome</keyword>
<dbReference type="Proteomes" id="UP001367508">
    <property type="component" value="Unassembled WGS sequence"/>
</dbReference>
<dbReference type="PANTHER" id="PTHR33509:SF34">
    <property type="entry name" value="LATE EMBRYOGENIS ABUNDANT PROTEIN 41"/>
    <property type="match status" value="1"/>
</dbReference>
<name>A0AAN9N0W8_CANGL</name>
<reference evidence="1 2" key="1">
    <citation type="submission" date="2024-01" db="EMBL/GenBank/DDBJ databases">
        <title>The genomes of 5 underutilized Papilionoideae crops provide insights into root nodulation and disease resistanc.</title>
        <authorList>
            <person name="Jiang F."/>
        </authorList>
    </citation>
    <scope>NUCLEOTIDE SEQUENCE [LARGE SCALE GENOMIC DNA]</scope>
    <source>
        <strain evidence="1">LVBAO_FW01</strain>
        <tissue evidence="1">Leaves</tissue>
    </source>
</reference>
<evidence type="ECO:0000313" key="2">
    <source>
        <dbReference type="Proteomes" id="UP001367508"/>
    </source>
</evidence>